<evidence type="ECO:0000259" key="10">
    <source>
        <dbReference type="Pfam" id="PF08240"/>
    </source>
</evidence>
<feature type="region of interest" description="Disordered" evidence="8">
    <location>
        <begin position="1"/>
        <end position="25"/>
    </location>
</feature>
<keyword evidence="12" id="KW-1185">Reference proteome</keyword>
<evidence type="ECO:0000313" key="12">
    <source>
        <dbReference type="Proteomes" id="UP000288547"/>
    </source>
</evidence>
<dbReference type="EC" id="1.1.1.1" evidence="3"/>
<dbReference type="GO" id="GO:0005737">
    <property type="term" value="C:cytoplasm"/>
    <property type="evidence" value="ECO:0007669"/>
    <property type="project" value="TreeGrafter"/>
</dbReference>
<evidence type="ECO:0000256" key="4">
    <source>
        <dbReference type="ARBA" id="ARBA00022723"/>
    </source>
</evidence>
<evidence type="ECO:0000256" key="5">
    <source>
        <dbReference type="ARBA" id="ARBA00022833"/>
    </source>
</evidence>
<organism evidence="11 12">
    <name type="scientific">Labedella phragmitis</name>
    <dbReference type="NCBI Taxonomy" id="2498849"/>
    <lineage>
        <taxon>Bacteria</taxon>
        <taxon>Bacillati</taxon>
        <taxon>Actinomycetota</taxon>
        <taxon>Actinomycetes</taxon>
        <taxon>Micrococcales</taxon>
        <taxon>Microbacteriaceae</taxon>
        <taxon>Labedella</taxon>
    </lineage>
</organism>
<protein>
    <recommendedName>
        <fullName evidence="3">alcohol dehydrogenase</fullName>
        <ecNumber evidence="3">1.1.1.1</ecNumber>
    </recommendedName>
</protein>
<evidence type="ECO:0000256" key="1">
    <source>
        <dbReference type="ARBA" id="ARBA00001947"/>
    </source>
</evidence>
<evidence type="ECO:0000259" key="9">
    <source>
        <dbReference type="Pfam" id="PF01494"/>
    </source>
</evidence>
<dbReference type="PANTHER" id="PTHR42940">
    <property type="entry name" value="ALCOHOL DEHYDROGENASE 1-RELATED"/>
    <property type="match status" value="1"/>
</dbReference>
<dbReference type="EMBL" id="RZNB01000001">
    <property type="protein sequence ID" value="RWZ53148.1"/>
    <property type="molecule type" value="Genomic_DNA"/>
</dbReference>
<dbReference type="Pfam" id="PF08240">
    <property type="entry name" value="ADH_N"/>
    <property type="match status" value="1"/>
</dbReference>
<dbReference type="PRINTS" id="PR00411">
    <property type="entry name" value="PNDRDTASEI"/>
</dbReference>
<dbReference type="PANTHER" id="PTHR42940:SF3">
    <property type="entry name" value="ALCOHOL DEHYDROGENASE 1-RELATED"/>
    <property type="match status" value="1"/>
</dbReference>
<dbReference type="InterPro" id="IPR013154">
    <property type="entry name" value="ADH-like_N"/>
</dbReference>
<dbReference type="SUPFAM" id="SSF50129">
    <property type="entry name" value="GroES-like"/>
    <property type="match status" value="1"/>
</dbReference>
<feature type="domain" description="Alcohol dehydrogenase-like N-terminal" evidence="10">
    <location>
        <begin position="57"/>
        <end position="178"/>
    </location>
</feature>
<evidence type="ECO:0000313" key="11">
    <source>
        <dbReference type="EMBL" id="RWZ53148.1"/>
    </source>
</evidence>
<keyword evidence="7" id="KW-0520">NAD</keyword>
<dbReference type="InterPro" id="IPR011032">
    <property type="entry name" value="GroES-like_sf"/>
</dbReference>
<comment type="similarity">
    <text evidence="2">Belongs to the zinc-containing alcohol dehydrogenase family.</text>
</comment>
<reference evidence="11 12" key="1">
    <citation type="submission" date="2018-12" db="EMBL/GenBank/DDBJ databases">
        <authorList>
            <person name="Li F."/>
        </authorList>
    </citation>
    <scope>NUCLEOTIDE SEQUENCE [LARGE SCALE GENOMIC DNA]</scope>
    <source>
        <strain evidence="11 12">11W25H-1</strain>
    </source>
</reference>
<comment type="cofactor">
    <cofactor evidence="1">
        <name>Zn(2+)</name>
        <dbReference type="ChEBI" id="CHEBI:29105"/>
    </cofactor>
</comment>
<feature type="domain" description="FAD-binding" evidence="9">
    <location>
        <begin position="213"/>
        <end position="245"/>
    </location>
</feature>
<dbReference type="Gene3D" id="3.90.180.10">
    <property type="entry name" value="Medium-chain alcohol dehydrogenases, catalytic domain"/>
    <property type="match status" value="1"/>
</dbReference>
<sequence length="371" mass="37825">MGGTMRATRRPAAPVMPPDDAGPKRRDVIVRPVPLAMVWQGPGSPHAAIAVPGVSLGSGDVLVAVEFATVCPVDAATVRGDGTANVPLVLGHEQVGRVAAIGDGAETADGARLIVGMRVVWSRRIGCGECDACRAGSPSGCATAREYGSDRLRRGWELSGGFATHVLVRAGTAIITVPEIVPAAVLAPVPCATALAAAALEIVAEATEVDGESVVVVGAGLVGLTIAAMLADEGARVVMVEADAVRRSRAVKFGAVSAVCDLTAAAADGRVIAAVVDTDGGQEAARPHAAVRSHDAVVISTGAATGGAITIVDRPDPRHLAAAVGFISNAWYRFPFERLVAERYPLERLDVALRAASDTPAVRVGIETASR</sequence>
<dbReference type="GO" id="GO:0008270">
    <property type="term" value="F:zinc ion binding"/>
    <property type="evidence" value="ECO:0007669"/>
    <property type="project" value="InterPro"/>
</dbReference>
<dbReference type="InterPro" id="IPR002328">
    <property type="entry name" value="ADH_Zn_CS"/>
</dbReference>
<dbReference type="GO" id="GO:0004022">
    <property type="term" value="F:alcohol dehydrogenase (NAD+) activity"/>
    <property type="evidence" value="ECO:0007669"/>
    <property type="project" value="UniProtKB-EC"/>
</dbReference>
<accession>A0A444PZ47</accession>
<evidence type="ECO:0000256" key="7">
    <source>
        <dbReference type="ARBA" id="ARBA00023027"/>
    </source>
</evidence>
<keyword evidence="5" id="KW-0862">Zinc</keyword>
<dbReference type="AlphaFoldDB" id="A0A444PZ47"/>
<comment type="caution">
    <text evidence="11">The sequence shown here is derived from an EMBL/GenBank/DDBJ whole genome shotgun (WGS) entry which is preliminary data.</text>
</comment>
<evidence type="ECO:0000256" key="2">
    <source>
        <dbReference type="ARBA" id="ARBA00008072"/>
    </source>
</evidence>
<dbReference type="InterPro" id="IPR036291">
    <property type="entry name" value="NAD(P)-bd_dom_sf"/>
</dbReference>
<dbReference type="Pfam" id="PF01494">
    <property type="entry name" value="FAD_binding_3"/>
    <property type="match status" value="1"/>
</dbReference>
<keyword evidence="4" id="KW-0479">Metal-binding</keyword>
<proteinExistence type="inferred from homology"/>
<evidence type="ECO:0000256" key="6">
    <source>
        <dbReference type="ARBA" id="ARBA00023002"/>
    </source>
</evidence>
<dbReference type="Gene3D" id="3.40.50.720">
    <property type="entry name" value="NAD(P)-binding Rossmann-like Domain"/>
    <property type="match status" value="1"/>
</dbReference>
<keyword evidence="6" id="KW-0560">Oxidoreductase</keyword>
<evidence type="ECO:0000256" key="3">
    <source>
        <dbReference type="ARBA" id="ARBA00013190"/>
    </source>
</evidence>
<dbReference type="Proteomes" id="UP000288547">
    <property type="component" value="Unassembled WGS sequence"/>
</dbReference>
<dbReference type="OrthoDB" id="9797931at2"/>
<dbReference type="SUPFAM" id="SSF51735">
    <property type="entry name" value="NAD(P)-binding Rossmann-fold domains"/>
    <property type="match status" value="1"/>
</dbReference>
<gene>
    <name evidence="11" type="ORF">ELQ90_04290</name>
</gene>
<dbReference type="PROSITE" id="PS00059">
    <property type="entry name" value="ADH_ZINC"/>
    <property type="match status" value="1"/>
</dbReference>
<name>A0A444PZ47_9MICO</name>
<dbReference type="GO" id="GO:0071949">
    <property type="term" value="F:FAD binding"/>
    <property type="evidence" value="ECO:0007669"/>
    <property type="project" value="InterPro"/>
</dbReference>
<dbReference type="InterPro" id="IPR002938">
    <property type="entry name" value="FAD-bd"/>
</dbReference>
<evidence type="ECO:0000256" key="8">
    <source>
        <dbReference type="SAM" id="MobiDB-lite"/>
    </source>
</evidence>